<sequence length="157" mass="16555">MVTGKVLGALTGATIAVVGLTPTASAEVAAAAACQHTSGGGTTVSRAPVPGYGEIQLCRDGDYRYWGFLVLNNPPSVSQYGQAYLRRYRNSVPYPDTDFTCDSAGGNGKILPVPPQTRCWTPKLDGAAGVYTFEAEGRVYSSHTGTVLSRGYTARTR</sequence>
<feature type="chain" id="PRO_5015670747" description="Peptidase inhibitor family I36" evidence="1">
    <location>
        <begin position="27"/>
        <end position="157"/>
    </location>
</feature>
<gene>
    <name evidence="2" type="ORF">CLV40_12012</name>
</gene>
<proteinExistence type="predicted"/>
<keyword evidence="1" id="KW-0732">Signal</keyword>
<protein>
    <recommendedName>
        <fullName evidence="4">Peptidase inhibitor family I36</fullName>
    </recommendedName>
</protein>
<reference evidence="2 3" key="1">
    <citation type="submission" date="2018-02" db="EMBL/GenBank/DDBJ databases">
        <title>Genomic Encyclopedia of Archaeal and Bacterial Type Strains, Phase II (KMG-II): from individual species to whole genera.</title>
        <authorList>
            <person name="Goeker M."/>
        </authorList>
    </citation>
    <scope>NUCLEOTIDE SEQUENCE [LARGE SCALE GENOMIC DNA]</scope>
    <source>
        <strain evidence="2 3">YU 961-1</strain>
    </source>
</reference>
<accession>A0A2S6GGG8</accession>
<dbReference type="Proteomes" id="UP000239203">
    <property type="component" value="Unassembled WGS sequence"/>
</dbReference>
<evidence type="ECO:0000313" key="3">
    <source>
        <dbReference type="Proteomes" id="UP000239203"/>
    </source>
</evidence>
<dbReference type="EMBL" id="PTIX01000020">
    <property type="protein sequence ID" value="PPK64291.1"/>
    <property type="molecule type" value="Genomic_DNA"/>
</dbReference>
<comment type="caution">
    <text evidence="2">The sequence shown here is derived from an EMBL/GenBank/DDBJ whole genome shotgun (WGS) entry which is preliminary data.</text>
</comment>
<keyword evidence="3" id="KW-1185">Reference proteome</keyword>
<dbReference type="RefSeq" id="WP_104481970.1">
    <property type="nucleotide sequence ID" value="NZ_CP154825.1"/>
</dbReference>
<dbReference type="AlphaFoldDB" id="A0A2S6GGG8"/>
<evidence type="ECO:0000313" key="2">
    <source>
        <dbReference type="EMBL" id="PPK64291.1"/>
    </source>
</evidence>
<name>A0A2S6GGG8_9PSEU</name>
<evidence type="ECO:0008006" key="4">
    <source>
        <dbReference type="Google" id="ProtNLM"/>
    </source>
</evidence>
<organism evidence="2 3">
    <name type="scientific">Actinokineospora auranticolor</name>
    <dbReference type="NCBI Taxonomy" id="155976"/>
    <lineage>
        <taxon>Bacteria</taxon>
        <taxon>Bacillati</taxon>
        <taxon>Actinomycetota</taxon>
        <taxon>Actinomycetes</taxon>
        <taxon>Pseudonocardiales</taxon>
        <taxon>Pseudonocardiaceae</taxon>
        <taxon>Actinokineospora</taxon>
    </lineage>
</organism>
<dbReference type="OrthoDB" id="3699146at2"/>
<feature type="signal peptide" evidence="1">
    <location>
        <begin position="1"/>
        <end position="26"/>
    </location>
</feature>
<evidence type="ECO:0000256" key="1">
    <source>
        <dbReference type="SAM" id="SignalP"/>
    </source>
</evidence>